<evidence type="ECO:0000256" key="1">
    <source>
        <dbReference type="SAM" id="MobiDB-lite"/>
    </source>
</evidence>
<reference evidence="4" key="1">
    <citation type="submission" date="2011-11" db="EMBL/GenBank/DDBJ databases">
        <title>Complete sequence of Desulfosporosinus orientis DSM 765.</title>
        <authorList>
            <person name="Lucas S."/>
            <person name="Han J."/>
            <person name="Lapidus A."/>
            <person name="Cheng J.-F."/>
            <person name="Goodwin L."/>
            <person name="Pitluck S."/>
            <person name="Peters L."/>
            <person name="Ovchinnikova G."/>
            <person name="Teshima H."/>
            <person name="Detter J.C."/>
            <person name="Han C."/>
            <person name="Tapia R."/>
            <person name="Land M."/>
            <person name="Hauser L."/>
            <person name="Kyrpides N."/>
            <person name="Ivanova N."/>
            <person name="Pagani I."/>
            <person name="Pester M."/>
            <person name="Spring S."/>
            <person name="Ollivier B."/>
            <person name="Rattei T."/>
            <person name="Klenk H.-P."/>
            <person name="Wagner M."/>
            <person name="Loy A."/>
            <person name="Woyke T."/>
        </authorList>
    </citation>
    <scope>NUCLEOTIDE SEQUENCE [LARGE SCALE GENOMIC DNA]</scope>
    <source>
        <strain evidence="4">ATCC 19365 / DSM 765 / NCIMB 8382 / VKM B-1628</strain>
    </source>
</reference>
<evidence type="ECO:0000313" key="4">
    <source>
        <dbReference type="Proteomes" id="UP000006346"/>
    </source>
</evidence>
<gene>
    <name evidence="3" type="ordered locus">Desor_2293</name>
</gene>
<keyword evidence="2" id="KW-0732">Signal</keyword>
<feature type="region of interest" description="Disordered" evidence="1">
    <location>
        <begin position="24"/>
        <end position="52"/>
    </location>
</feature>
<dbReference type="STRING" id="768706.Desor_2293"/>
<dbReference type="PROSITE" id="PS51257">
    <property type="entry name" value="PROKAR_LIPOPROTEIN"/>
    <property type="match status" value="1"/>
</dbReference>
<proteinExistence type="predicted"/>
<feature type="signal peptide" evidence="2">
    <location>
        <begin position="1"/>
        <end position="22"/>
    </location>
</feature>
<feature type="compositionally biased region" description="Low complexity" evidence="1">
    <location>
        <begin position="37"/>
        <end position="49"/>
    </location>
</feature>
<feature type="compositionally biased region" description="Polar residues" evidence="1">
    <location>
        <begin position="24"/>
        <end position="36"/>
    </location>
</feature>
<dbReference type="HOGENOM" id="CLU_1358612_0_0_9"/>
<name>G7WBA8_DESOD</name>
<reference evidence="3 4" key="2">
    <citation type="journal article" date="2012" name="J. Bacteriol.">
        <title>Complete genome sequences of Desulfosporosinus orientis DSM765T, Desulfosporosinus youngiae DSM17734T, Desulfosporosinus meridiei DSM13257T, and Desulfosporosinus acidiphilus DSM22704T.</title>
        <authorList>
            <person name="Pester M."/>
            <person name="Brambilla E."/>
            <person name="Alazard D."/>
            <person name="Rattei T."/>
            <person name="Weinmaier T."/>
            <person name="Han J."/>
            <person name="Lucas S."/>
            <person name="Lapidus A."/>
            <person name="Cheng J.F."/>
            <person name="Goodwin L."/>
            <person name="Pitluck S."/>
            <person name="Peters L."/>
            <person name="Ovchinnikova G."/>
            <person name="Teshima H."/>
            <person name="Detter J.C."/>
            <person name="Han C.S."/>
            <person name="Tapia R."/>
            <person name="Land M.L."/>
            <person name="Hauser L."/>
            <person name="Kyrpides N.C."/>
            <person name="Ivanova N.N."/>
            <person name="Pagani I."/>
            <person name="Huntmann M."/>
            <person name="Wei C.L."/>
            <person name="Davenport K.W."/>
            <person name="Daligault H."/>
            <person name="Chain P.S."/>
            <person name="Chen A."/>
            <person name="Mavromatis K."/>
            <person name="Markowitz V."/>
            <person name="Szeto E."/>
            <person name="Mikhailova N."/>
            <person name="Pati A."/>
            <person name="Wagner M."/>
            <person name="Woyke T."/>
            <person name="Ollivier B."/>
            <person name="Klenk H.P."/>
            <person name="Spring S."/>
            <person name="Loy A."/>
        </authorList>
    </citation>
    <scope>NUCLEOTIDE SEQUENCE [LARGE SCALE GENOMIC DNA]</scope>
    <source>
        <strain evidence="4">ATCC 19365 / DSM 765 / NCIMB 8382 / VKM B-1628</strain>
    </source>
</reference>
<evidence type="ECO:0000313" key="3">
    <source>
        <dbReference type="EMBL" id="AET67889.1"/>
    </source>
</evidence>
<organism evidence="3 4">
    <name type="scientific">Desulfosporosinus orientis (strain ATCC 19365 / DSM 765 / NCIMB 8382 / VKM B-1628 / Singapore I)</name>
    <name type="common">Desulfotomaculum orientis</name>
    <dbReference type="NCBI Taxonomy" id="768706"/>
    <lineage>
        <taxon>Bacteria</taxon>
        <taxon>Bacillati</taxon>
        <taxon>Bacillota</taxon>
        <taxon>Clostridia</taxon>
        <taxon>Eubacteriales</taxon>
        <taxon>Desulfitobacteriaceae</taxon>
        <taxon>Desulfosporosinus</taxon>
    </lineage>
</organism>
<feature type="chain" id="PRO_5038368191" evidence="2">
    <location>
        <begin position="23"/>
        <end position="201"/>
    </location>
</feature>
<accession>G7WBA8</accession>
<keyword evidence="4" id="KW-1185">Reference proteome</keyword>
<dbReference type="Proteomes" id="UP000006346">
    <property type="component" value="Chromosome"/>
</dbReference>
<dbReference type="KEGG" id="dor:Desor_2293"/>
<evidence type="ECO:0000256" key="2">
    <source>
        <dbReference type="SAM" id="SignalP"/>
    </source>
</evidence>
<dbReference type="AlphaFoldDB" id="G7WBA8"/>
<sequence length="201" mass="22454">MKKIFRLIMLVVLSMVMCGCSGTSEPEPSLSDDVNQSENSSTEPSSISEYGNYPYNAYADEEYKLVMRYPDIFDSEQKLDENGKLTVTSTTNSAALNYWTIENVNNENADDLLVNMAPVKGAALGDKEVIGIKEDTNPETGASAPSAFYWLVRPDYILTVQIKCVDDEEAEKWYSAFKTDAIAVEEDAWFLMNDSDENSDE</sequence>
<dbReference type="EMBL" id="CP003108">
    <property type="protein sequence ID" value="AET67889.1"/>
    <property type="molecule type" value="Genomic_DNA"/>
</dbReference>
<protein>
    <submittedName>
        <fullName evidence="3">Uncharacterized protein</fullName>
    </submittedName>
</protein>
<dbReference type="RefSeq" id="WP_014184698.1">
    <property type="nucleotide sequence ID" value="NC_016584.1"/>
</dbReference>
<dbReference type="PATRIC" id="fig|768706.3.peg.2304"/>